<organism evidence="1 2">
    <name type="scientific">Russula earlei</name>
    <dbReference type="NCBI Taxonomy" id="71964"/>
    <lineage>
        <taxon>Eukaryota</taxon>
        <taxon>Fungi</taxon>
        <taxon>Dikarya</taxon>
        <taxon>Basidiomycota</taxon>
        <taxon>Agaricomycotina</taxon>
        <taxon>Agaricomycetes</taxon>
        <taxon>Russulales</taxon>
        <taxon>Russulaceae</taxon>
        <taxon>Russula</taxon>
    </lineage>
</organism>
<dbReference type="EMBL" id="JAGFNK010000054">
    <property type="protein sequence ID" value="KAI9509865.1"/>
    <property type="molecule type" value="Genomic_DNA"/>
</dbReference>
<reference evidence="1" key="1">
    <citation type="submission" date="2021-03" db="EMBL/GenBank/DDBJ databases">
        <title>Evolutionary priming and transition to the ectomycorrhizal habit in an iconic lineage of mushroom-forming fungi: is preadaptation a requirement?</title>
        <authorList>
            <consortium name="DOE Joint Genome Institute"/>
            <person name="Looney B.P."/>
            <person name="Miyauchi S."/>
            <person name="Morin E."/>
            <person name="Drula E."/>
            <person name="Courty P.E."/>
            <person name="Chicoki N."/>
            <person name="Fauchery L."/>
            <person name="Kohler A."/>
            <person name="Kuo A."/>
            <person name="LaButti K."/>
            <person name="Pangilinan J."/>
            <person name="Lipzen A."/>
            <person name="Riley R."/>
            <person name="Andreopoulos W."/>
            <person name="He G."/>
            <person name="Johnson J."/>
            <person name="Barry K.W."/>
            <person name="Grigoriev I.V."/>
            <person name="Nagy L."/>
            <person name="Hibbett D."/>
            <person name="Henrissat B."/>
            <person name="Matheny P.B."/>
            <person name="Labbe J."/>
            <person name="Martin A.F."/>
        </authorList>
    </citation>
    <scope>NUCLEOTIDE SEQUENCE</scope>
    <source>
        <strain evidence="1">BPL698</strain>
    </source>
</reference>
<accession>A0ACC0UEW7</accession>
<protein>
    <submittedName>
        <fullName evidence="1">Uncharacterized protein</fullName>
    </submittedName>
</protein>
<keyword evidence="2" id="KW-1185">Reference proteome</keyword>
<comment type="caution">
    <text evidence="1">The sequence shown here is derived from an EMBL/GenBank/DDBJ whole genome shotgun (WGS) entry which is preliminary data.</text>
</comment>
<name>A0ACC0UEW7_9AGAM</name>
<proteinExistence type="predicted"/>
<evidence type="ECO:0000313" key="1">
    <source>
        <dbReference type="EMBL" id="KAI9509865.1"/>
    </source>
</evidence>
<sequence>MATRIGNRSKCGSPPFAKEGTKVVVSDLDEKKAQAVADEIKVAGGNAIAVGGVALFMNVFSTRYDKLVHSGPFGGLGSPATACSLRCIITKAHVRPPFRLIRVAAPLLHIKAEPGKPPENLSIINVSSISGLYGNVGQANDAVAKSAISEGVGRLWRPRRHRRVW</sequence>
<evidence type="ECO:0000313" key="2">
    <source>
        <dbReference type="Proteomes" id="UP001207468"/>
    </source>
</evidence>
<gene>
    <name evidence="1" type="ORF">F5148DRAFT_1282522</name>
</gene>
<dbReference type="Proteomes" id="UP001207468">
    <property type="component" value="Unassembled WGS sequence"/>
</dbReference>